<evidence type="ECO:0000256" key="1">
    <source>
        <dbReference type="SAM" id="MobiDB-lite"/>
    </source>
</evidence>
<evidence type="ECO:0000313" key="6">
    <source>
        <dbReference type="Proteomes" id="UP000037269"/>
    </source>
</evidence>
<keyword evidence="6" id="KW-1185">Reference proteome</keyword>
<dbReference type="InterPro" id="IPR009045">
    <property type="entry name" value="Zn_M74/Hedgehog-like"/>
</dbReference>
<dbReference type="SUPFAM" id="SSF55166">
    <property type="entry name" value="Hedgehog/DD-peptidase"/>
    <property type="match status" value="1"/>
</dbReference>
<gene>
    <name evidence="4" type="ORF">AF333_06875</name>
    <name evidence="5" type="ORF">SAMN04487909_14936</name>
</gene>
<feature type="domain" description="YqbQ/XkdQ" evidence="3">
    <location>
        <begin position="19"/>
        <end position="296"/>
    </location>
</feature>
<reference evidence="4 6" key="1">
    <citation type="submission" date="2015-07" db="EMBL/GenBank/DDBJ databases">
        <title>Fjat-14205 dsm 2895.</title>
        <authorList>
            <person name="Liu B."/>
            <person name="Wang J."/>
            <person name="Zhu Y."/>
            <person name="Liu G."/>
            <person name="Chen Q."/>
            <person name="Chen Z."/>
            <person name="Lan J."/>
            <person name="Che J."/>
            <person name="Ge C."/>
            <person name="Shi H."/>
            <person name="Pan Z."/>
            <person name="Liu X."/>
        </authorList>
    </citation>
    <scope>NUCLEOTIDE SEQUENCE [LARGE SCALE GENOMIC DNA]</scope>
    <source>
        <strain evidence="4 6">DSM 2895</strain>
    </source>
</reference>
<dbReference type="Pfam" id="PF24032">
    <property type="entry name" value="YQBQ"/>
    <property type="match status" value="1"/>
</dbReference>
<evidence type="ECO:0000259" key="3">
    <source>
        <dbReference type="Pfam" id="PF24032"/>
    </source>
</evidence>
<evidence type="ECO:0000313" key="5">
    <source>
        <dbReference type="EMBL" id="SDK33280.1"/>
    </source>
</evidence>
<evidence type="ECO:0000313" key="7">
    <source>
        <dbReference type="Proteomes" id="UP000182836"/>
    </source>
</evidence>
<sequence>MIELTVNGQDVTDAIVPPITLEDDITTGPVSVDITLVRVANLKVDNGNVVVLKINQKLWFLGFVFEWKNTSDSKKTIRAYDPIKYFLKDTDDFSFLKKTPTQVINYLCNTYGVKKGTIVNIPIVFPTLYFQGNKNLYEIILTVLFEAKKRNGKKYWVRFDNGLQVFEKVPPQKVIILGSGLESSEYGESIEEMYNRIRIVNREKKISVIAEDKGSQKKYGMMTTLEEFDAKTKAEALAYAKKKLAETNKVTKTMSISHVHGLQEQRFWSGDYIYVSDPTVTIAANGYYFKKVSYEIHLTYVRLSGELTYTDDLPVIEYEPPEEKKSSSKSTSKGKQTNTGKGYNSKAAREAKKKAKELGLTITSSRRSAKKNEQVGGSKTSYHLKGQAYDVAGPKAKMNQFAAWARSSGLFRKVLWQVKGHYDHVHVDWD</sequence>
<dbReference type="Proteomes" id="UP000037269">
    <property type="component" value="Unassembled WGS sequence"/>
</dbReference>
<feature type="compositionally biased region" description="Low complexity" evidence="1">
    <location>
        <begin position="328"/>
        <end position="342"/>
    </location>
</feature>
<protein>
    <submittedName>
        <fullName evidence="5">Peptidase M15</fullName>
    </submittedName>
</protein>
<dbReference type="AlphaFoldDB" id="A0A0D1XCI2"/>
<evidence type="ECO:0000259" key="2">
    <source>
        <dbReference type="Pfam" id="PF08291"/>
    </source>
</evidence>
<dbReference type="GeneID" id="87589373"/>
<evidence type="ECO:0000313" key="4">
    <source>
        <dbReference type="EMBL" id="KON95245.1"/>
    </source>
</evidence>
<feature type="domain" description="Peptidase M15A C-terminal" evidence="2">
    <location>
        <begin position="358"/>
        <end position="428"/>
    </location>
</feature>
<name>A0A0D1XCI2_ANEMI</name>
<dbReference type="InterPro" id="IPR013230">
    <property type="entry name" value="Peptidase_M15A_C"/>
</dbReference>
<dbReference type="Proteomes" id="UP000182836">
    <property type="component" value="Unassembled WGS sequence"/>
</dbReference>
<feature type="region of interest" description="Disordered" evidence="1">
    <location>
        <begin position="318"/>
        <end position="379"/>
    </location>
</feature>
<reference evidence="5 7" key="2">
    <citation type="submission" date="2016-10" db="EMBL/GenBank/DDBJ databases">
        <authorList>
            <person name="de Groot N.N."/>
        </authorList>
    </citation>
    <scope>NUCLEOTIDE SEQUENCE [LARGE SCALE GENOMIC DNA]</scope>
    <source>
        <strain evidence="5 7">DSM 2895</strain>
    </source>
</reference>
<dbReference type="Pfam" id="PF08291">
    <property type="entry name" value="Peptidase_M15_3"/>
    <property type="match status" value="1"/>
</dbReference>
<dbReference type="Gene3D" id="3.30.1380.10">
    <property type="match status" value="1"/>
</dbReference>
<accession>A0A0D1XCI2</accession>
<dbReference type="STRING" id="47500.AF333_06875"/>
<organism evidence="4 6">
    <name type="scientific">Aneurinibacillus migulanus</name>
    <name type="common">Bacillus migulanus</name>
    <dbReference type="NCBI Taxonomy" id="47500"/>
    <lineage>
        <taxon>Bacteria</taxon>
        <taxon>Bacillati</taxon>
        <taxon>Bacillota</taxon>
        <taxon>Bacilli</taxon>
        <taxon>Bacillales</taxon>
        <taxon>Paenibacillaceae</taxon>
        <taxon>Aneurinibacillus group</taxon>
        <taxon>Aneurinibacillus</taxon>
    </lineage>
</organism>
<dbReference type="SUPFAM" id="SSF69279">
    <property type="entry name" value="Phage tail proteins"/>
    <property type="match status" value="1"/>
</dbReference>
<dbReference type="EMBL" id="FNED01000049">
    <property type="protein sequence ID" value="SDK33280.1"/>
    <property type="molecule type" value="Genomic_DNA"/>
</dbReference>
<proteinExistence type="predicted"/>
<dbReference type="EMBL" id="LGUG01000004">
    <property type="protein sequence ID" value="KON95245.1"/>
    <property type="molecule type" value="Genomic_DNA"/>
</dbReference>
<dbReference type="RefSeq" id="WP_043068833.1">
    <property type="nucleotide sequence ID" value="NZ_BJOA01000200.1"/>
</dbReference>
<dbReference type="PATRIC" id="fig|47500.8.peg.4464"/>
<dbReference type="InterPro" id="IPR056937">
    <property type="entry name" value="YqbQ/XkdQ"/>
</dbReference>